<dbReference type="InterPro" id="IPR050452">
    <property type="entry name" value="Metacaspase"/>
</dbReference>
<dbReference type="PANTHER" id="PTHR48104">
    <property type="entry name" value="METACASPASE-4"/>
    <property type="match status" value="1"/>
</dbReference>
<dbReference type="EMBL" id="MN739708">
    <property type="protein sequence ID" value="QHT22179.1"/>
    <property type="molecule type" value="Genomic_DNA"/>
</dbReference>
<evidence type="ECO:0000259" key="1">
    <source>
        <dbReference type="Pfam" id="PF00656"/>
    </source>
</evidence>
<dbReference type="AlphaFoldDB" id="A0A6C0E1L7"/>
<dbReference type="InterPro" id="IPR011600">
    <property type="entry name" value="Pept_C14_caspase"/>
</dbReference>
<proteinExistence type="predicted"/>
<reference evidence="2" key="1">
    <citation type="journal article" date="2020" name="Nature">
        <title>Giant virus diversity and host interactions through global metagenomics.</title>
        <authorList>
            <person name="Schulz F."/>
            <person name="Roux S."/>
            <person name="Paez-Espino D."/>
            <person name="Jungbluth S."/>
            <person name="Walsh D.A."/>
            <person name="Denef V.J."/>
            <person name="McMahon K.D."/>
            <person name="Konstantinidis K.T."/>
            <person name="Eloe-Fadrosh E.A."/>
            <person name="Kyrpides N.C."/>
            <person name="Woyke T."/>
        </authorList>
    </citation>
    <scope>NUCLEOTIDE SEQUENCE</scope>
    <source>
        <strain evidence="2">GVMAG-M-3300023179-107</strain>
    </source>
</reference>
<dbReference type="Gene3D" id="3.40.50.12660">
    <property type="match status" value="1"/>
</dbReference>
<dbReference type="SUPFAM" id="SSF52129">
    <property type="entry name" value="Caspase-like"/>
    <property type="match status" value="1"/>
</dbReference>
<evidence type="ECO:0000313" key="2">
    <source>
        <dbReference type="EMBL" id="QHT22179.1"/>
    </source>
</evidence>
<dbReference type="InterPro" id="IPR029030">
    <property type="entry name" value="Caspase-like_dom_sf"/>
</dbReference>
<name>A0A6C0E1L7_9ZZZZ</name>
<dbReference type="GO" id="GO:0006508">
    <property type="term" value="P:proteolysis"/>
    <property type="evidence" value="ECO:0007669"/>
    <property type="project" value="InterPro"/>
</dbReference>
<feature type="domain" description="Peptidase C14 caspase" evidence="1">
    <location>
        <begin position="4"/>
        <end position="267"/>
    </location>
</feature>
<dbReference type="GO" id="GO:0005737">
    <property type="term" value="C:cytoplasm"/>
    <property type="evidence" value="ECO:0007669"/>
    <property type="project" value="TreeGrafter"/>
</dbReference>
<accession>A0A6C0E1L7</accession>
<sequence length="280" mass="31471">MSIKKAVLIGINYIGSDSRLNGCINDVRNIYKFLTESCGYKPADIRILTEEDFIKPSRKNMEDNMRWLVNGNKAGDTMFFYYSGHGSNISDRNGDETDGRDEVLVPLDYTTAGVITDDWILQNMVSNVVKDATLWAFTDCCHSGSMIDLKFNYKSLCEYKSGQVKKGAPYNTLEWTDKFTFSLERGRDIPGKVILFSGCQDAEVSADANINKQGQGAFSYCLGETLKQNLDDKRQFKKGILKLRNILKEVNCRLDINGFTGQNSQMSLSNVALLESTFDP</sequence>
<protein>
    <recommendedName>
        <fullName evidence="1">Peptidase C14 caspase domain-containing protein</fullName>
    </recommendedName>
</protein>
<dbReference type="Pfam" id="PF00656">
    <property type="entry name" value="Peptidase_C14"/>
    <property type="match status" value="1"/>
</dbReference>
<organism evidence="2">
    <name type="scientific">viral metagenome</name>
    <dbReference type="NCBI Taxonomy" id="1070528"/>
    <lineage>
        <taxon>unclassified sequences</taxon>
        <taxon>metagenomes</taxon>
        <taxon>organismal metagenomes</taxon>
    </lineage>
</organism>
<dbReference type="GO" id="GO:0004197">
    <property type="term" value="F:cysteine-type endopeptidase activity"/>
    <property type="evidence" value="ECO:0007669"/>
    <property type="project" value="InterPro"/>
</dbReference>
<dbReference type="PANTHER" id="PTHR48104:SF30">
    <property type="entry name" value="METACASPASE-1"/>
    <property type="match status" value="1"/>
</dbReference>